<dbReference type="Pfam" id="PF04231">
    <property type="entry name" value="Endonuclease_1"/>
    <property type="match status" value="1"/>
</dbReference>
<dbReference type="GO" id="GO:0004519">
    <property type="term" value="F:endonuclease activity"/>
    <property type="evidence" value="ECO:0007669"/>
    <property type="project" value="UniProtKB-KW"/>
</dbReference>
<accession>A0A975BQG1</accession>
<evidence type="ECO:0000256" key="1">
    <source>
        <dbReference type="ARBA" id="ARBA00006429"/>
    </source>
</evidence>
<dbReference type="InterPro" id="IPR044925">
    <property type="entry name" value="His-Me_finger_sf"/>
</dbReference>
<proteinExistence type="inferred from homology"/>
<dbReference type="GO" id="GO:0016787">
    <property type="term" value="F:hydrolase activity"/>
    <property type="evidence" value="ECO:0007669"/>
    <property type="project" value="UniProtKB-KW"/>
</dbReference>
<sequence>MFRLIYFVIIAATLIISGCGGTESIPEKGNTKNESFIKAKNLLLNQVYNNHRVTFYCGCNFTKNKKVRCKTGEGERARRIEWEHIVPASQFGRTFDSWKKYTPLKCRIPSFIRKLFSIKCKVLGGRENARRVSKLYRLMESDMYNLAPAIGLINQRRLNYPYRIIPGEKREFGNCDFEVSKKTAEPSPHVRGDIARTYFYMNEVYPGRNIMSEAEKREFQMWDKEDPVDEWECERCKKIESLQGNINSFVKKPCQKKGFAF</sequence>
<keyword evidence="3" id="KW-0378">Hydrolase</keyword>
<keyword evidence="5" id="KW-1185">Reference proteome</keyword>
<dbReference type="RefSeq" id="WP_207677990.1">
    <property type="nucleotide sequence ID" value="NZ_CP061800.1"/>
</dbReference>
<dbReference type="SUPFAM" id="SSF54060">
    <property type="entry name" value="His-Me finger endonucleases"/>
    <property type="match status" value="1"/>
</dbReference>
<keyword evidence="4" id="KW-0255">Endonuclease</keyword>
<evidence type="ECO:0000313" key="4">
    <source>
        <dbReference type="EMBL" id="QTA89319.1"/>
    </source>
</evidence>
<dbReference type="Proteomes" id="UP000663722">
    <property type="component" value="Chromosome"/>
</dbReference>
<reference evidence="4" key="1">
    <citation type="journal article" date="2021" name="Microb. Physiol.">
        <title>Proteogenomic Insights into the Physiology of Marine, Sulfate-Reducing, Filamentous Desulfonema limicola and Desulfonema magnum.</title>
        <authorList>
            <person name="Schnaars V."/>
            <person name="Wohlbrand L."/>
            <person name="Scheve S."/>
            <person name="Hinrichs C."/>
            <person name="Reinhardt R."/>
            <person name="Rabus R."/>
        </authorList>
    </citation>
    <scope>NUCLEOTIDE SEQUENCE</scope>
    <source>
        <strain evidence="4">4be13</strain>
    </source>
</reference>
<comment type="similarity">
    <text evidence="1">Belongs to the EndA/NucM nuclease family.</text>
</comment>
<dbReference type="EMBL" id="CP061800">
    <property type="protein sequence ID" value="QTA89319.1"/>
    <property type="molecule type" value="Genomic_DNA"/>
</dbReference>
<dbReference type="InterPro" id="IPR007346">
    <property type="entry name" value="Endonuclease-I"/>
</dbReference>
<dbReference type="KEGG" id="dmm:dnm_053690"/>
<dbReference type="AlphaFoldDB" id="A0A975BQG1"/>
<keyword evidence="2" id="KW-0540">Nuclease</keyword>
<evidence type="ECO:0000256" key="3">
    <source>
        <dbReference type="ARBA" id="ARBA00022801"/>
    </source>
</evidence>
<dbReference type="PANTHER" id="PTHR33607">
    <property type="entry name" value="ENDONUCLEASE-1"/>
    <property type="match status" value="1"/>
</dbReference>
<dbReference type="PANTHER" id="PTHR33607:SF2">
    <property type="entry name" value="ENDONUCLEASE-1"/>
    <property type="match status" value="1"/>
</dbReference>
<dbReference type="PROSITE" id="PS51257">
    <property type="entry name" value="PROKAR_LIPOPROTEIN"/>
    <property type="match status" value="1"/>
</dbReference>
<protein>
    <submittedName>
        <fullName evidence="4">Endonuclease family protein</fullName>
    </submittedName>
</protein>
<evidence type="ECO:0000256" key="2">
    <source>
        <dbReference type="ARBA" id="ARBA00022722"/>
    </source>
</evidence>
<name>A0A975BQG1_9BACT</name>
<gene>
    <name evidence="4" type="ORF">dnm_053690</name>
</gene>
<organism evidence="4 5">
    <name type="scientific">Desulfonema magnum</name>
    <dbReference type="NCBI Taxonomy" id="45655"/>
    <lineage>
        <taxon>Bacteria</taxon>
        <taxon>Pseudomonadati</taxon>
        <taxon>Thermodesulfobacteriota</taxon>
        <taxon>Desulfobacteria</taxon>
        <taxon>Desulfobacterales</taxon>
        <taxon>Desulfococcaceae</taxon>
        <taxon>Desulfonema</taxon>
    </lineage>
</organism>
<evidence type="ECO:0000313" key="5">
    <source>
        <dbReference type="Proteomes" id="UP000663722"/>
    </source>
</evidence>